<dbReference type="EMBL" id="KB743073">
    <property type="protein sequence ID" value="EOB01569.1"/>
    <property type="molecule type" value="Genomic_DNA"/>
</dbReference>
<name>R0L7H1_ANAPL</name>
<feature type="domain" description="HTH OST-type" evidence="2">
    <location>
        <begin position="1"/>
        <end position="43"/>
    </location>
</feature>
<evidence type="ECO:0000313" key="3">
    <source>
        <dbReference type="EMBL" id="EOB01569.1"/>
    </source>
</evidence>
<dbReference type="InterPro" id="IPR025605">
    <property type="entry name" value="OST-HTH/LOTUS_dom"/>
</dbReference>
<evidence type="ECO:0000313" key="4">
    <source>
        <dbReference type="Proteomes" id="UP000296049"/>
    </source>
</evidence>
<organism evidence="3 4">
    <name type="scientific">Anas platyrhynchos</name>
    <name type="common">Mallard</name>
    <name type="synonym">Anas boschas</name>
    <dbReference type="NCBI Taxonomy" id="8839"/>
    <lineage>
        <taxon>Eukaryota</taxon>
        <taxon>Metazoa</taxon>
        <taxon>Chordata</taxon>
        <taxon>Craniata</taxon>
        <taxon>Vertebrata</taxon>
        <taxon>Euteleostomi</taxon>
        <taxon>Archelosauria</taxon>
        <taxon>Archosauria</taxon>
        <taxon>Dinosauria</taxon>
        <taxon>Saurischia</taxon>
        <taxon>Theropoda</taxon>
        <taxon>Coelurosauria</taxon>
        <taxon>Aves</taxon>
        <taxon>Neognathae</taxon>
        <taxon>Galloanserae</taxon>
        <taxon>Anseriformes</taxon>
        <taxon>Anatidae</taxon>
        <taxon>Anatinae</taxon>
        <taxon>Anas</taxon>
    </lineage>
</organism>
<dbReference type="GO" id="GO:0030154">
    <property type="term" value="P:cell differentiation"/>
    <property type="evidence" value="ECO:0007669"/>
    <property type="project" value="UniProtKB-KW"/>
</dbReference>
<reference evidence="4" key="1">
    <citation type="journal article" date="2013" name="Nat. Genet.">
        <title>The duck genome and transcriptome provide insight into an avian influenza virus reservoir species.</title>
        <authorList>
            <person name="Huang Y."/>
            <person name="Li Y."/>
            <person name="Burt D.W."/>
            <person name="Chen H."/>
            <person name="Zhang Y."/>
            <person name="Qian W."/>
            <person name="Kim H."/>
            <person name="Gan S."/>
            <person name="Zhao Y."/>
            <person name="Li J."/>
            <person name="Yi K."/>
            <person name="Feng H."/>
            <person name="Zhu P."/>
            <person name="Li B."/>
            <person name="Liu Q."/>
            <person name="Fairley S."/>
            <person name="Magor K.E."/>
            <person name="Du Z."/>
            <person name="Hu X."/>
            <person name="Goodman L."/>
            <person name="Tafer H."/>
            <person name="Vignal A."/>
            <person name="Lee T."/>
            <person name="Kim K.W."/>
            <person name="Sheng Z."/>
            <person name="An Y."/>
            <person name="Searle S."/>
            <person name="Herrero J."/>
            <person name="Groenen M.A."/>
            <person name="Crooijmans R.P."/>
            <person name="Faraut T."/>
            <person name="Cai Q."/>
            <person name="Webster R.G."/>
            <person name="Aldridge J.R."/>
            <person name="Warren W.C."/>
            <person name="Bartschat S."/>
            <person name="Kehr S."/>
            <person name="Marz M."/>
            <person name="Stadler P.F."/>
            <person name="Smith J."/>
            <person name="Kraus R.H."/>
            <person name="Zhao Y."/>
            <person name="Ren L."/>
            <person name="Fei J."/>
            <person name="Morisson M."/>
            <person name="Kaiser P."/>
            <person name="Griffin D.K."/>
            <person name="Rao M."/>
            <person name="Pitel F."/>
            <person name="Wang J."/>
            <person name="Li N."/>
        </authorList>
    </citation>
    <scope>NUCLEOTIDE SEQUENCE [LARGE SCALE GENOMIC DNA]</scope>
</reference>
<protein>
    <submittedName>
        <fullName evidence="3">Tudor domain-containing protein 5</fullName>
    </submittedName>
</protein>
<dbReference type="AlphaFoldDB" id="R0L7H1"/>
<dbReference type="InterPro" id="IPR041966">
    <property type="entry name" value="LOTUS-like"/>
</dbReference>
<feature type="non-terminal residue" evidence="3">
    <location>
        <position position="43"/>
    </location>
</feature>
<gene>
    <name evidence="3" type="ORF">Anapl_05604</name>
</gene>
<dbReference type="Proteomes" id="UP000296049">
    <property type="component" value="Unassembled WGS sequence"/>
</dbReference>
<accession>R0L7H1</accession>
<evidence type="ECO:0000256" key="1">
    <source>
        <dbReference type="ARBA" id="ARBA00022782"/>
    </source>
</evidence>
<sequence length="43" mass="4639">MVGRPLPLRDLGFRSTMELVAEMPKVVRVCPNGKGSVVLKGEA</sequence>
<proteinExistence type="predicted"/>
<dbReference type="Gene3D" id="3.30.420.610">
    <property type="entry name" value="LOTUS domain-like"/>
    <property type="match status" value="1"/>
</dbReference>
<dbReference type="PROSITE" id="PS51644">
    <property type="entry name" value="HTH_OST"/>
    <property type="match status" value="1"/>
</dbReference>
<keyword evidence="1" id="KW-0221">Differentiation</keyword>
<keyword evidence="4" id="KW-1185">Reference proteome</keyword>
<evidence type="ECO:0000259" key="2">
    <source>
        <dbReference type="PROSITE" id="PS51644"/>
    </source>
</evidence>
<dbReference type="Pfam" id="PF12872">
    <property type="entry name" value="OST-HTH"/>
    <property type="match status" value="1"/>
</dbReference>